<sequence length="407" mass="42778">MRNGSTLDLDFANDRYHLNGTSYTGIGSFITGAGASFSRATTATYYNSLGVLSTATAHSPRLDYDPNTHEPKGLLIEEARTNDMFRSAEMDNVYWLKSSITVTADAALAPDGTMSADLITTTGASNTYITKLVGTYAGGTAVTKSVYAKAGTSSKIIFEHVVSGPGYLVTTFNLSTLTVTPATGVTASIQNVGNGWYRLSATKVFANSNTTDFWAATYIDIYGTAAAGKTIYLWGAQQELGAFSTSYIPTTTAAVTRSKDNFTVPTAAWFNATTGTFVTQSYGQINSTQNGYGRVVGGDGAVNFVGFDSSLSRVGTWNGTTTLTAVGTVTASSTQSIKMAHAWDQGAGTQSVAGSRGQLSTGSYVGSWTSTNISPGGSSYNPLNAPVMRVTFFPLCLPDAGLKDYTR</sequence>
<dbReference type="EMBL" id="JAYGJQ010000002">
    <property type="protein sequence ID" value="MEA9357688.1"/>
    <property type="molecule type" value="Genomic_DNA"/>
</dbReference>
<proteinExistence type="predicted"/>
<organism evidence="1 2">
    <name type="scientific">Bacteriovorax antarcticus</name>
    <dbReference type="NCBI Taxonomy" id="3088717"/>
    <lineage>
        <taxon>Bacteria</taxon>
        <taxon>Pseudomonadati</taxon>
        <taxon>Bdellovibrionota</taxon>
        <taxon>Bacteriovoracia</taxon>
        <taxon>Bacteriovoracales</taxon>
        <taxon>Bacteriovoracaceae</taxon>
        <taxon>Bacteriovorax</taxon>
    </lineage>
</organism>
<name>A0ABU5VX93_9BACT</name>
<keyword evidence="2" id="KW-1185">Reference proteome</keyword>
<protein>
    <submittedName>
        <fullName evidence="1">Uncharacterized protein</fullName>
    </submittedName>
</protein>
<accession>A0ABU5VX93</accession>
<dbReference type="RefSeq" id="WP_323577805.1">
    <property type="nucleotide sequence ID" value="NZ_JAYGJQ010000002.1"/>
</dbReference>
<comment type="caution">
    <text evidence="1">The sequence shown here is derived from an EMBL/GenBank/DDBJ whole genome shotgun (WGS) entry which is preliminary data.</text>
</comment>
<evidence type="ECO:0000313" key="1">
    <source>
        <dbReference type="EMBL" id="MEA9357688.1"/>
    </source>
</evidence>
<evidence type="ECO:0000313" key="2">
    <source>
        <dbReference type="Proteomes" id="UP001302274"/>
    </source>
</evidence>
<dbReference type="Proteomes" id="UP001302274">
    <property type="component" value="Unassembled WGS sequence"/>
</dbReference>
<gene>
    <name evidence="1" type="ORF">SHI21_15770</name>
</gene>
<reference evidence="1 2" key="1">
    <citation type="submission" date="2023-11" db="EMBL/GenBank/DDBJ databases">
        <title>A Novel Polar Bacteriovorax (B. antarcticus) Isolated from the Biocrust in Antarctica.</title>
        <authorList>
            <person name="Mun W."/>
            <person name="Choi S.Y."/>
            <person name="Mitchell R.J."/>
        </authorList>
    </citation>
    <scope>NUCLEOTIDE SEQUENCE [LARGE SCALE GENOMIC DNA]</scope>
    <source>
        <strain evidence="1 2">PP10</strain>
    </source>
</reference>